<evidence type="ECO:0000313" key="5">
    <source>
        <dbReference type="EMBL" id="CAB4551827.1"/>
    </source>
</evidence>
<sequence length="376" mass="41043">MNTPVIECLSRGLWNKVKFVRTAVWEGTLIGIEEVALRAGVSTATVSRALSGKPYVSERAKAKVLKAAKDLGYIPSSTGYTLATGRHRNIGVMLPFIDRWFFSAALDAAVKSLAEMNYDVTLYNLNGGDEQRARTFDELLLRDRVDGLITISVKLSAHELENLTRINKPLIGIGGPTSGARSIAIDEKAGGRLATEHLISLGHTKIGVISGEITPEVFFTQPILRRDGYIEALTEAGLEILPSLAQETDFTIADGYRQAKQMLGDHRIAPTAFFCLSDEMAFGAMMAAKELGLRVPEDISIIGFDDHDLAGFYGLTTVSQGVRSQAIRACNLIVEILKDPALSEHINIEKHMTHPLELIVRSSTAKVNPSRQKLLS</sequence>
<dbReference type="Gene3D" id="3.40.50.2300">
    <property type="match status" value="2"/>
</dbReference>
<dbReference type="InterPro" id="IPR010982">
    <property type="entry name" value="Lambda_DNA-bd_dom_sf"/>
</dbReference>
<dbReference type="PROSITE" id="PS50932">
    <property type="entry name" value="HTH_LACI_2"/>
    <property type="match status" value="1"/>
</dbReference>
<dbReference type="CDD" id="cd06267">
    <property type="entry name" value="PBP1_LacI_sugar_binding-like"/>
    <property type="match status" value="1"/>
</dbReference>
<evidence type="ECO:0000256" key="2">
    <source>
        <dbReference type="ARBA" id="ARBA00023125"/>
    </source>
</evidence>
<evidence type="ECO:0000256" key="3">
    <source>
        <dbReference type="ARBA" id="ARBA00023163"/>
    </source>
</evidence>
<dbReference type="InterPro" id="IPR028082">
    <property type="entry name" value="Peripla_BP_I"/>
</dbReference>
<keyword evidence="1" id="KW-0805">Transcription regulation</keyword>
<dbReference type="PANTHER" id="PTHR30146:SF153">
    <property type="entry name" value="LACTOSE OPERON REPRESSOR"/>
    <property type="match status" value="1"/>
</dbReference>
<dbReference type="Gene3D" id="1.10.260.40">
    <property type="entry name" value="lambda repressor-like DNA-binding domains"/>
    <property type="match status" value="1"/>
</dbReference>
<feature type="domain" description="HTH lacI-type" evidence="4">
    <location>
        <begin position="30"/>
        <end position="84"/>
    </location>
</feature>
<protein>
    <submittedName>
        <fullName evidence="5">Unannotated protein</fullName>
    </submittedName>
</protein>
<dbReference type="PANTHER" id="PTHR30146">
    <property type="entry name" value="LACI-RELATED TRANSCRIPTIONAL REPRESSOR"/>
    <property type="match status" value="1"/>
</dbReference>
<proteinExistence type="predicted"/>
<keyword evidence="3" id="KW-0804">Transcription</keyword>
<dbReference type="SUPFAM" id="SSF53822">
    <property type="entry name" value="Periplasmic binding protein-like I"/>
    <property type="match status" value="1"/>
</dbReference>
<keyword evidence="2" id="KW-0238">DNA-binding</keyword>
<reference evidence="5" key="1">
    <citation type="submission" date="2020-05" db="EMBL/GenBank/DDBJ databases">
        <authorList>
            <person name="Chiriac C."/>
            <person name="Salcher M."/>
            <person name="Ghai R."/>
            <person name="Kavagutti S V."/>
        </authorList>
    </citation>
    <scope>NUCLEOTIDE SEQUENCE</scope>
</reference>
<dbReference type="AlphaFoldDB" id="A0A6J6CKI1"/>
<dbReference type="CDD" id="cd01392">
    <property type="entry name" value="HTH_LacI"/>
    <property type="match status" value="1"/>
</dbReference>
<dbReference type="Pfam" id="PF00356">
    <property type="entry name" value="LacI"/>
    <property type="match status" value="1"/>
</dbReference>
<dbReference type="PROSITE" id="PS00356">
    <property type="entry name" value="HTH_LACI_1"/>
    <property type="match status" value="1"/>
</dbReference>
<dbReference type="GO" id="GO:0000976">
    <property type="term" value="F:transcription cis-regulatory region binding"/>
    <property type="evidence" value="ECO:0007669"/>
    <property type="project" value="TreeGrafter"/>
</dbReference>
<dbReference type="InterPro" id="IPR046335">
    <property type="entry name" value="LacI/GalR-like_sensor"/>
</dbReference>
<evidence type="ECO:0000256" key="1">
    <source>
        <dbReference type="ARBA" id="ARBA00023015"/>
    </source>
</evidence>
<organism evidence="5">
    <name type="scientific">freshwater metagenome</name>
    <dbReference type="NCBI Taxonomy" id="449393"/>
    <lineage>
        <taxon>unclassified sequences</taxon>
        <taxon>metagenomes</taxon>
        <taxon>ecological metagenomes</taxon>
    </lineage>
</organism>
<accession>A0A6J6CKI1</accession>
<gene>
    <name evidence="5" type="ORF">UFOPK1537_00362</name>
</gene>
<dbReference type="InterPro" id="IPR000843">
    <property type="entry name" value="HTH_LacI"/>
</dbReference>
<dbReference type="SUPFAM" id="SSF47413">
    <property type="entry name" value="lambda repressor-like DNA-binding domains"/>
    <property type="match status" value="1"/>
</dbReference>
<evidence type="ECO:0000259" key="4">
    <source>
        <dbReference type="PROSITE" id="PS50932"/>
    </source>
</evidence>
<dbReference type="EMBL" id="CAEZSX010000038">
    <property type="protein sequence ID" value="CAB4551827.1"/>
    <property type="molecule type" value="Genomic_DNA"/>
</dbReference>
<dbReference type="GO" id="GO:0003700">
    <property type="term" value="F:DNA-binding transcription factor activity"/>
    <property type="evidence" value="ECO:0007669"/>
    <property type="project" value="TreeGrafter"/>
</dbReference>
<dbReference type="Pfam" id="PF13377">
    <property type="entry name" value="Peripla_BP_3"/>
    <property type="match status" value="1"/>
</dbReference>
<dbReference type="SMART" id="SM00354">
    <property type="entry name" value="HTH_LACI"/>
    <property type="match status" value="1"/>
</dbReference>
<name>A0A6J6CKI1_9ZZZZ</name>